<evidence type="ECO:0000313" key="14">
    <source>
        <dbReference type="Proteomes" id="UP000216052"/>
    </source>
</evidence>
<feature type="transmembrane region" description="Helical" evidence="11">
    <location>
        <begin position="555"/>
        <end position="579"/>
    </location>
</feature>
<dbReference type="Pfam" id="PF00005">
    <property type="entry name" value="ABC_tran"/>
    <property type="match status" value="2"/>
</dbReference>
<gene>
    <name evidence="13" type="primary">btuD_2</name>
    <name evidence="13" type="ORF">SPACI_007500</name>
</gene>
<feature type="transmembrane region" description="Helical" evidence="11">
    <location>
        <begin position="754"/>
        <end position="773"/>
    </location>
</feature>
<dbReference type="InterPro" id="IPR001851">
    <property type="entry name" value="ABC_transp_permease"/>
</dbReference>
<dbReference type="GO" id="GO:0005524">
    <property type="term" value="F:ATP binding"/>
    <property type="evidence" value="ECO:0007669"/>
    <property type="project" value="UniProtKB-KW"/>
</dbReference>
<feature type="coiled-coil region" evidence="10">
    <location>
        <begin position="262"/>
        <end position="289"/>
    </location>
</feature>
<keyword evidence="8 11" id="KW-1133">Transmembrane helix</keyword>
<protein>
    <submittedName>
        <fullName evidence="13">Vitamin B12 import ATP-binding protein BtuD</fullName>
    </submittedName>
</protein>
<dbReference type="InterPro" id="IPR003439">
    <property type="entry name" value="ABC_transporter-like_ATP-bd"/>
</dbReference>
<dbReference type="Proteomes" id="UP000216052">
    <property type="component" value="Chromosome"/>
</dbReference>
<evidence type="ECO:0000256" key="9">
    <source>
        <dbReference type="ARBA" id="ARBA00023136"/>
    </source>
</evidence>
<feature type="transmembrane region" description="Helical" evidence="11">
    <location>
        <begin position="635"/>
        <end position="654"/>
    </location>
</feature>
<keyword evidence="2" id="KW-0813">Transport</keyword>
<keyword evidence="7 13" id="KW-0067">ATP-binding</keyword>
<dbReference type="Pfam" id="PF02653">
    <property type="entry name" value="BPD_transp_2"/>
    <property type="match status" value="1"/>
</dbReference>
<evidence type="ECO:0000256" key="10">
    <source>
        <dbReference type="SAM" id="Coils"/>
    </source>
</evidence>
<dbReference type="CDD" id="cd06579">
    <property type="entry name" value="TM_PBP1_transp_AraH_like"/>
    <property type="match status" value="1"/>
</dbReference>
<reference evidence="13" key="1">
    <citation type="submission" date="2024-05" db="EMBL/GenBank/DDBJ databases">
        <title>Isolation and characterization of Sporomusa carbonis sp. nov., a carboxydotrophic hydrogenogen in the genus of Sporomusa isolated from a charcoal burning pile.</title>
        <authorList>
            <person name="Boeer T."/>
            <person name="Rosenbaum F."/>
            <person name="Eysell L."/>
            <person name="Mueller V."/>
            <person name="Daniel R."/>
            <person name="Poehlein A."/>
        </authorList>
    </citation>
    <scope>NUCLEOTIDE SEQUENCE [LARGE SCALE GENOMIC DNA]</scope>
    <source>
        <strain evidence="13">DSM 3132</strain>
    </source>
</reference>
<dbReference type="InterPro" id="IPR027417">
    <property type="entry name" value="P-loop_NTPase"/>
</dbReference>
<dbReference type="RefSeq" id="WP_093794318.1">
    <property type="nucleotide sequence ID" value="NZ_CP155571.1"/>
</dbReference>
<keyword evidence="6" id="KW-0547">Nucleotide-binding</keyword>
<dbReference type="InterPro" id="IPR017871">
    <property type="entry name" value="ABC_transporter-like_CS"/>
</dbReference>
<feature type="transmembrane region" description="Helical" evidence="11">
    <location>
        <begin position="674"/>
        <end position="694"/>
    </location>
</feature>
<feature type="transmembrane region" description="Helical" evidence="11">
    <location>
        <begin position="531"/>
        <end position="549"/>
    </location>
</feature>
<dbReference type="Gene3D" id="3.40.50.300">
    <property type="entry name" value="P-loop containing nucleotide triphosphate hydrolases"/>
    <property type="match status" value="2"/>
</dbReference>
<evidence type="ECO:0000256" key="11">
    <source>
        <dbReference type="SAM" id="Phobius"/>
    </source>
</evidence>
<dbReference type="InterPro" id="IPR003593">
    <property type="entry name" value="AAA+_ATPase"/>
</dbReference>
<dbReference type="PANTHER" id="PTHR43790:SF9">
    <property type="entry name" value="GALACTOFURANOSE TRANSPORTER ATP-BINDING PROTEIN YTFR"/>
    <property type="match status" value="1"/>
</dbReference>
<proteinExistence type="predicted"/>
<dbReference type="CDD" id="cd03216">
    <property type="entry name" value="ABC_Carb_Monos_I"/>
    <property type="match status" value="1"/>
</dbReference>
<evidence type="ECO:0000256" key="7">
    <source>
        <dbReference type="ARBA" id="ARBA00022840"/>
    </source>
</evidence>
<feature type="domain" description="ABC transporter" evidence="12">
    <location>
        <begin position="273"/>
        <end position="504"/>
    </location>
</feature>
<feature type="transmembrane region" description="Helical" evidence="11">
    <location>
        <begin position="725"/>
        <end position="748"/>
    </location>
</feature>
<organism evidence="13 14">
    <name type="scientific">Sporomusa acidovorans (strain ATCC 49682 / DSM 3132 / Mol)</name>
    <dbReference type="NCBI Taxonomy" id="1123286"/>
    <lineage>
        <taxon>Bacteria</taxon>
        <taxon>Bacillati</taxon>
        <taxon>Bacillota</taxon>
        <taxon>Negativicutes</taxon>
        <taxon>Selenomonadales</taxon>
        <taxon>Sporomusaceae</taxon>
        <taxon>Sporomusa</taxon>
    </lineage>
</organism>
<evidence type="ECO:0000256" key="1">
    <source>
        <dbReference type="ARBA" id="ARBA00004651"/>
    </source>
</evidence>
<dbReference type="CDD" id="cd03215">
    <property type="entry name" value="ABC_Carb_Monos_II"/>
    <property type="match status" value="1"/>
</dbReference>
<evidence type="ECO:0000256" key="6">
    <source>
        <dbReference type="ARBA" id="ARBA00022741"/>
    </source>
</evidence>
<dbReference type="InterPro" id="IPR050107">
    <property type="entry name" value="ABC_carbohydrate_import_ATPase"/>
</dbReference>
<evidence type="ECO:0000259" key="12">
    <source>
        <dbReference type="PROSITE" id="PS50893"/>
    </source>
</evidence>
<evidence type="ECO:0000313" key="13">
    <source>
        <dbReference type="EMBL" id="XFO70750.1"/>
    </source>
</evidence>
<comment type="subcellular location">
    <subcellularLocation>
        <location evidence="1">Cell membrane</location>
        <topology evidence="1">Multi-pass membrane protein</topology>
    </subcellularLocation>
</comment>
<evidence type="ECO:0000256" key="2">
    <source>
        <dbReference type="ARBA" id="ARBA00022448"/>
    </source>
</evidence>
<evidence type="ECO:0000256" key="5">
    <source>
        <dbReference type="ARBA" id="ARBA00022737"/>
    </source>
</evidence>
<dbReference type="PROSITE" id="PS50893">
    <property type="entry name" value="ABC_TRANSPORTER_2"/>
    <property type="match status" value="2"/>
</dbReference>
<accession>A0ABZ3IY93</accession>
<keyword evidence="14" id="KW-1185">Reference proteome</keyword>
<dbReference type="EMBL" id="CP155571">
    <property type="protein sequence ID" value="XFO70750.1"/>
    <property type="molecule type" value="Genomic_DNA"/>
</dbReference>
<feature type="transmembrane region" description="Helical" evidence="11">
    <location>
        <begin position="807"/>
        <end position="824"/>
    </location>
</feature>
<feature type="domain" description="ABC transporter" evidence="12">
    <location>
        <begin position="17"/>
        <end position="257"/>
    </location>
</feature>
<keyword evidence="4 11" id="KW-0812">Transmembrane</keyword>
<dbReference type="PANTHER" id="PTHR43790">
    <property type="entry name" value="CARBOHYDRATE TRANSPORT ATP-BINDING PROTEIN MG119-RELATED"/>
    <property type="match status" value="1"/>
</dbReference>
<sequence>MISEESKTQTNTKEVLLEASHILKTYGATKAVDEMFISLNKGEVLGLVGANGAGKSTMMRIIAGVTKPDSGSLNFLGKELNSAQYSTAVARQLGIRVVYQELSLCTNLKVYENFFIEQHQIFKGSNWRKRANETAREFLEKVFPGNNIDTTETVSNLSIAQRQMIEIARAACDPELKLLILDEPTSSLGAEQTEQLIQFVLKARETGMAFIFISHRLQEVLKICNNVTVMNNGRLSCTNQSCDINEAILIQQMGGVSQAEKNQTSKTENRNATREQANLKIEISNLDNDQVHNISTKMYAGEVIGVTGLEGSGQKALLNILYQASRQPGKNKCISIHDTVAYVSGDRSKEGVFPLWSILENMSITALTKFNKDRLVDKKQEEQWGKTWFERLKIKAADIHVPLVSLSGGNQQKALIARAFLSDANIILLDDPSRGVDVETKRQLAQLYREAADQGKLIIWHSTEEEELTECDRVLVMHDGYLVKELANNEISKANIIDASFITADDYRKNKEKNNSKDQHKIANFFSRQRTAMPCIALALIVAVISYINPHAVTAFGINLLIGSAIPLILASISQMFIIAASDIDLGMGAFLGFANVISATILVSNPFLGMLILFLGIAGYAVLGAIIHIRKIPAIVVTLGSSFIWLGIALSVMEKPGGSAPAALVSFFNMEFPLIPESIVLTLVIAVVAYLIIIRSKYGTVLRGFGNNPKAIARSGWSTMKAKVALYTLAGFFGVLAGISLTGITTAADANAASSYTMLSIAAVIMGGGELVGGIVEPFGVVFGAVTLSLIGALVGFVHIGSNYQPAVQGCLMFIILAIRVAIRRKNNENCY</sequence>
<dbReference type="SUPFAM" id="SSF52540">
    <property type="entry name" value="P-loop containing nucleoside triphosphate hydrolases"/>
    <property type="match status" value="2"/>
</dbReference>
<evidence type="ECO:0000256" key="8">
    <source>
        <dbReference type="ARBA" id="ARBA00022989"/>
    </source>
</evidence>
<keyword evidence="3" id="KW-1003">Cell membrane</keyword>
<evidence type="ECO:0000256" key="4">
    <source>
        <dbReference type="ARBA" id="ARBA00022692"/>
    </source>
</evidence>
<dbReference type="SMART" id="SM00382">
    <property type="entry name" value="AAA"/>
    <property type="match status" value="2"/>
</dbReference>
<keyword evidence="5" id="KW-0677">Repeat</keyword>
<keyword evidence="10" id="KW-0175">Coiled coil</keyword>
<name>A0ABZ3IY93_SPOA4</name>
<feature type="transmembrane region" description="Helical" evidence="11">
    <location>
        <begin position="780"/>
        <end position="801"/>
    </location>
</feature>
<feature type="transmembrane region" description="Helical" evidence="11">
    <location>
        <begin position="609"/>
        <end position="628"/>
    </location>
</feature>
<evidence type="ECO:0000256" key="3">
    <source>
        <dbReference type="ARBA" id="ARBA00022475"/>
    </source>
</evidence>
<keyword evidence="9 11" id="KW-0472">Membrane</keyword>
<dbReference type="PROSITE" id="PS00211">
    <property type="entry name" value="ABC_TRANSPORTER_1"/>
    <property type="match status" value="1"/>
</dbReference>